<dbReference type="EMBL" id="CCKQ01013315">
    <property type="protein sequence ID" value="CDW84966.1"/>
    <property type="molecule type" value="Genomic_DNA"/>
</dbReference>
<proteinExistence type="predicted"/>
<sequence length="99" mass="11461">MARYNLKHEEFEIRDVSQSTKIIIDTLDSVPTKVYFKLRDKFSFLVGAGLSISNIEFDATDSILDVREAAVNQLYHKFPRVTSSMDLKFVRLILYLLSQ</sequence>
<gene>
    <name evidence="1" type="primary">Contig3484.g3723</name>
    <name evidence="1" type="ORF">STYLEM_14035</name>
</gene>
<keyword evidence="2" id="KW-1185">Reference proteome</keyword>
<name>A0A078ASJ8_STYLE</name>
<reference evidence="1 2" key="1">
    <citation type="submission" date="2014-06" db="EMBL/GenBank/DDBJ databases">
        <authorList>
            <person name="Swart Estienne"/>
        </authorList>
    </citation>
    <scope>NUCLEOTIDE SEQUENCE [LARGE SCALE GENOMIC DNA]</scope>
    <source>
        <strain evidence="1 2">130c</strain>
    </source>
</reference>
<organism evidence="1 2">
    <name type="scientific">Stylonychia lemnae</name>
    <name type="common">Ciliate</name>
    <dbReference type="NCBI Taxonomy" id="5949"/>
    <lineage>
        <taxon>Eukaryota</taxon>
        <taxon>Sar</taxon>
        <taxon>Alveolata</taxon>
        <taxon>Ciliophora</taxon>
        <taxon>Intramacronucleata</taxon>
        <taxon>Spirotrichea</taxon>
        <taxon>Stichotrichia</taxon>
        <taxon>Sporadotrichida</taxon>
        <taxon>Oxytrichidae</taxon>
        <taxon>Stylonychinae</taxon>
        <taxon>Stylonychia</taxon>
    </lineage>
</organism>
<dbReference type="InParanoid" id="A0A078ASJ8"/>
<evidence type="ECO:0000313" key="2">
    <source>
        <dbReference type="Proteomes" id="UP000039865"/>
    </source>
</evidence>
<protein>
    <submittedName>
        <fullName evidence="1">Uncharacterized protein</fullName>
    </submittedName>
</protein>
<accession>A0A078ASJ8</accession>
<dbReference type="Proteomes" id="UP000039865">
    <property type="component" value="Unassembled WGS sequence"/>
</dbReference>
<evidence type="ECO:0000313" key="1">
    <source>
        <dbReference type="EMBL" id="CDW84966.1"/>
    </source>
</evidence>
<dbReference type="AlphaFoldDB" id="A0A078ASJ8"/>